<dbReference type="InterPro" id="IPR023366">
    <property type="entry name" value="ATP_synth_asu-like_sf"/>
</dbReference>
<dbReference type="Proteomes" id="UP000249799">
    <property type="component" value="Chromosome"/>
</dbReference>
<keyword evidence="8" id="KW-0808">Transferase</keyword>
<dbReference type="EMBL" id="CP030032">
    <property type="protein sequence ID" value="AWV89097.1"/>
    <property type="molecule type" value="Genomic_DNA"/>
</dbReference>
<reference evidence="12 13" key="1">
    <citation type="submission" date="2018-06" db="EMBL/GenBank/DDBJ databases">
        <title>Lujinxingia sediminis gen. nov. sp. nov., a new facultative anaerobic member of the class Deltaproteobacteria, and proposal of Lujinxingaceae fam. nov.</title>
        <authorList>
            <person name="Guo L.-Y."/>
            <person name="Li C.-M."/>
            <person name="Wang S."/>
            <person name="Du Z.-J."/>
        </authorList>
    </citation>
    <scope>NUCLEOTIDE SEQUENCE [LARGE SCALE GENOMIC DNA]</scope>
    <source>
        <strain evidence="12 13">FA350</strain>
    </source>
</reference>
<dbReference type="GO" id="GO:0009231">
    <property type="term" value="P:riboflavin biosynthetic process"/>
    <property type="evidence" value="ECO:0007669"/>
    <property type="project" value="UniProtKB-KW"/>
</dbReference>
<evidence type="ECO:0000256" key="2">
    <source>
        <dbReference type="ARBA" id="ARBA00002803"/>
    </source>
</evidence>
<evidence type="ECO:0000256" key="8">
    <source>
        <dbReference type="ARBA" id="ARBA00022679"/>
    </source>
</evidence>
<dbReference type="NCBIfam" id="NF009566">
    <property type="entry name" value="PRK13020.1"/>
    <property type="match status" value="1"/>
</dbReference>
<evidence type="ECO:0000313" key="13">
    <source>
        <dbReference type="Proteomes" id="UP000249799"/>
    </source>
</evidence>
<dbReference type="FunFam" id="2.40.30.20:FF:000003">
    <property type="entry name" value="Riboflavin synthase, alpha subunit"/>
    <property type="match status" value="1"/>
</dbReference>
<evidence type="ECO:0000256" key="9">
    <source>
        <dbReference type="ARBA" id="ARBA00022737"/>
    </source>
</evidence>
<dbReference type="SUPFAM" id="SSF63380">
    <property type="entry name" value="Riboflavin synthase domain-like"/>
    <property type="match status" value="2"/>
</dbReference>
<evidence type="ECO:0000256" key="1">
    <source>
        <dbReference type="ARBA" id="ARBA00000968"/>
    </source>
</evidence>
<dbReference type="PANTHER" id="PTHR21098">
    <property type="entry name" value="RIBOFLAVIN SYNTHASE ALPHA CHAIN"/>
    <property type="match status" value="1"/>
</dbReference>
<feature type="region of interest" description="Disordered" evidence="11">
    <location>
        <begin position="195"/>
        <end position="216"/>
    </location>
</feature>
<dbReference type="PIRSF" id="PIRSF000498">
    <property type="entry name" value="Riboflavin_syn_A"/>
    <property type="match status" value="1"/>
</dbReference>
<comment type="catalytic activity">
    <reaction evidence="1">
        <text>2 6,7-dimethyl-8-(1-D-ribityl)lumazine + H(+) = 5-amino-6-(D-ribitylamino)uracil + riboflavin</text>
        <dbReference type="Rhea" id="RHEA:20772"/>
        <dbReference type="ChEBI" id="CHEBI:15378"/>
        <dbReference type="ChEBI" id="CHEBI:15934"/>
        <dbReference type="ChEBI" id="CHEBI:57986"/>
        <dbReference type="ChEBI" id="CHEBI:58201"/>
        <dbReference type="EC" id="2.5.1.9"/>
    </reaction>
</comment>
<dbReference type="NCBIfam" id="NF006767">
    <property type="entry name" value="PRK09289.1"/>
    <property type="match status" value="1"/>
</dbReference>
<keyword evidence="13" id="KW-1185">Reference proteome</keyword>
<dbReference type="Gene3D" id="2.40.30.20">
    <property type="match status" value="2"/>
</dbReference>
<proteinExistence type="predicted"/>
<keyword evidence="9" id="KW-0677">Repeat</keyword>
<dbReference type="PANTHER" id="PTHR21098:SF12">
    <property type="entry name" value="RIBOFLAVIN SYNTHASE"/>
    <property type="match status" value="1"/>
</dbReference>
<dbReference type="FunFam" id="2.40.30.20:FF:000004">
    <property type="entry name" value="Riboflavin synthase, alpha subunit"/>
    <property type="match status" value="1"/>
</dbReference>
<dbReference type="InterPro" id="IPR017938">
    <property type="entry name" value="Riboflavin_synthase-like_b-brl"/>
</dbReference>
<feature type="compositionally biased region" description="Polar residues" evidence="11">
    <location>
        <begin position="202"/>
        <end position="216"/>
    </location>
</feature>
<sequence>MFTGLVTDVGTINSITQGSENCTIVLRTAYDTDDLELGESIAVDGACLTVTKIGNDHFFVEVSPETLSRTTLGERRAGDRVHLERALRVGDRLGGHMMQGHVDGVGKLVGRQRDKNAWLLDFEAPESIARYLIEKGSIAIDGVSLTVNSVTNTRFGVAIIPHTTDKTNLGGYRVGRSVNLEADMIGKYVEKLAAGARDDSQDGQNNRSQTPPTRLTTARLKDMGF</sequence>
<evidence type="ECO:0000256" key="10">
    <source>
        <dbReference type="NCBIfam" id="TIGR00187"/>
    </source>
</evidence>
<keyword evidence="7" id="KW-0686">Riboflavin biosynthesis</keyword>
<evidence type="ECO:0000256" key="3">
    <source>
        <dbReference type="ARBA" id="ARBA00004887"/>
    </source>
</evidence>
<evidence type="ECO:0000313" key="12">
    <source>
        <dbReference type="EMBL" id="AWV89097.1"/>
    </source>
</evidence>
<dbReference type="AlphaFoldDB" id="A0A2Z4FJA1"/>
<dbReference type="CDD" id="cd00402">
    <property type="entry name" value="Riboflavin_synthase_like"/>
    <property type="match status" value="1"/>
</dbReference>
<comment type="pathway">
    <text evidence="3">Cofactor biosynthesis; riboflavin biosynthesis; riboflavin from 2-hydroxy-3-oxobutyl phosphate and 5-amino-6-(D-ribitylamino)uracil: step 2/2.</text>
</comment>
<dbReference type="NCBIfam" id="TIGR00187">
    <property type="entry name" value="ribE"/>
    <property type="match status" value="1"/>
</dbReference>
<dbReference type="Pfam" id="PF00677">
    <property type="entry name" value="Lum_binding"/>
    <property type="match status" value="2"/>
</dbReference>
<evidence type="ECO:0000256" key="4">
    <source>
        <dbReference type="ARBA" id="ARBA00011233"/>
    </source>
</evidence>
<dbReference type="EC" id="2.5.1.9" evidence="5 10"/>
<comment type="function">
    <text evidence="2">Catalyzes the dismutation of two molecules of 6,7-dimethyl-8-ribityllumazine, resulting in the formation of riboflavin and 5-amino-6-(D-ribitylamino)uracil.</text>
</comment>
<dbReference type="InterPro" id="IPR001783">
    <property type="entry name" value="Lumazine-bd"/>
</dbReference>
<evidence type="ECO:0000256" key="5">
    <source>
        <dbReference type="ARBA" id="ARBA00012827"/>
    </source>
</evidence>
<dbReference type="PROSITE" id="PS51177">
    <property type="entry name" value="LUMAZINE_BIND"/>
    <property type="match status" value="2"/>
</dbReference>
<dbReference type="OrthoDB" id="9788537at2"/>
<comment type="subunit">
    <text evidence="4">Homotrimer.</text>
</comment>
<dbReference type="InterPro" id="IPR026017">
    <property type="entry name" value="Lumazine-bd_dom"/>
</dbReference>
<evidence type="ECO:0000256" key="7">
    <source>
        <dbReference type="ARBA" id="ARBA00022619"/>
    </source>
</evidence>
<dbReference type="GO" id="GO:0004746">
    <property type="term" value="F:riboflavin synthase activity"/>
    <property type="evidence" value="ECO:0007669"/>
    <property type="project" value="UniProtKB-UniRule"/>
</dbReference>
<evidence type="ECO:0000256" key="11">
    <source>
        <dbReference type="SAM" id="MobiDB-lite"/>
    </source>
</evidence>
<organism evidence="12 13">
    <name type="scientific">Bradymonas sediminis</name>
    <dbReference type="NCBI Taxonomy" id="1548548"/>
    <lineage>
        <taxon>Bacteria</taxon>
        <taxon>Deltaproteobacteria</taxon>
        <taxon>Bradymonadales</taxon>
        <taxon>Bradymonadaceae</taxon>
        <taxon>Bradymonas</taxon>
    </lineage>
</organism>
<dbReference type="RefSeq" id="WP_111333326.1">
    <property type="nucleotide sequence ID" value="NZ_CP030032.1"/>
</dbReference>
<protein>
    <recommendedName>
        <fullName evidence="6 10">Riboflavin synthase</fullName>
        <ecNumber evidence="5 10">2.5.1.9</ecNumber>
    </recommendedName>
</protein>
<accession>A0A2Z4FJA1</accession>
<dbReference type="KEGG" id="bsed:DN745_07015"/>
<gene>
    <name evidence="12" type="ORF">DN745_07015</name>
</gene>
<evidence type="ECO:0000256" key="6">
    <source>
        <dbReference type="ARBA" id="ARBA00013950"/>
    </source>
</evidence>
<name>A0A2Z4FJA1_9DELT</name>